<organism evidence="1 2">
    <name type="scientific">Macroventuria anomochaeta</name>
    <dbReference type="NCBI Taxonomy" id="301207"/>
    <lineage>
        <taxon>Eukaryota</taxon>
        <taxon>Fungi</taxon>
        <taxon>Dikarya</taxon>
        <taxon>Ascomycota</taxon>
        <taxon>Pezizomycotina</taxon>
        <taxon>Dothideomycetes</taxon>
        <taxon>Pleosporomycetidae</taxon>
        <taxon>Pleosporales</taxon>
        <taxon>Pleosporineae</taxon>
        <taxon>Didymellaceae</taxon>
        <taxon>Macroventuria</taxon>
    </lineage>
</organism>
<dbReference type="EMBL" id="MU006701">
    <property type="protein sequence ID" value="KAF2633557.1"/>
    <property type="molecule type" value="Genomic_DNA"/>
</dbReference>
<reference evidence="1" key="1">
    <citation type="journal article" date="2020" name="Stud. Mycol.">
        <title>101 Dothideomycetes genomes: a test case for predicting lifestyles and emergence of pathogens.</title>
        <authorList>
            <person name="Haridas S."/>
            <person name="Albert R."/>
            <person name="Binder M."/>
            <person name="Bloem J."/>
            <person name="Labutti K."/>
            <person name="Salamov A."/>
            <person name="Andreopoulos B."/>
            <person name="Baker S."/>
            <person name="Barry K."/>
            <person name="Bills G."/>
            <person name="Bluhm B."/>
            <person name="Cannon C."/>
            <person name="Castanera R."/>
            <person name="Culley D."/>
            <person name="Daum C."/>
            <person name="Ezra D."/>
            <person name="Gonzalez J."/>
            <person name="Henrissat B."/>
            <person name="Kuo A."/>
            <person name="Liang C."/>
            <person name="Lipzen A."/>
            <person name="Lutzoni F."/>
            <person name="Magnuson J."/>
            <person name="Mondo S."/>
            <person name="Nolan M."/>
            <person name="Ohm R."/>
            <person name="Pangilinan J."/>
            <person name="Park H.-J."/>
            <person name="Ramirez L."/>
            <person name="Alfaro M."/>
            <person name="Sun H."/>
            <person name="Tritt A."/>
            <person name="Yoshinaga Y."/>
            <person name="Zwiers L.-H."/>
            <person name="Turgeon B."/>
            <person name="Goodwin S."/>
            <person name="Spatafora J."/>
            <person name="Crous P."/>
            <person name="Grigoriev I."/>
        </authorList>
    </citation>
    <scope>NUCLEOTIDE SEQUENCE</scope>
    <source>
        <strain evidence="1">CBS 525.71</strain>
    </source>
</reference>
<gene>
    <name evidence="1" type="ORF">BU25DRAFT_8554</name>
</gene>
<accession>A0ACB6SHW8</accession>
<dbReference type="Proteomes" id="UP000799754">
    <property type="component" value="Unassembled WGS sequence"/>
</dbReference>
<evidence type="ECO:0000313" key="1">
    <source>
        <dbReference type="EMBL" id="KAF2633557.1"/>
    </source>
</evidence>
<comment type="caution">
    <text evidence="1">The sequence shown here is derived from an EMBL/GenBank/DDBJ whole genome shotgun (WGS) entry which is preliminary data.</text>
</comment>
<evidence type="ECO:0000313" key="2">
    <source>
        <dbReference type="Proteomes" id="UP000799754"/>
    </source>
</evidence>
<proteinExistence type="predicted"/>
<protein>
    <submittedName>
        <fullName evidence="1">Uncharacterized protein</fullName>
    </submittedName>
</protein>
<name>A0ACB6SHW8_9PLEO</name>
<keyword evidence="2" id="KW-1185">Reference proteome</keyword>
<sequence>MVFIGRSASTGSFTLHLVMLFCTCTVYASYATLSDLLQGSSGTYSASLTHTGTRISFEAHSW</sequence>